<dbReference type="InterPro" id="IPR042229">
    <property type="entry name" value="Listeria/Bacterioides_rpt_sf"/>
</dbReference>
<evidence type="ECO:0000259" key="6">
    <source>
        <dbReference type="Pfam" id="PF17210"/>
    </source>
</evidence>
<evidence type="ECO:0000259" key="7">
    <source>
        <dbReference type="Pfam" id="PF20595"/>
    </source>
</evidence>
<dbReference type="EMBL" id="VBWP01000016">
    <property type="protein sequence ID" value="TLG71093.1"/>
    <property type="molecule type" value="Genomic_DNA"/>
</dbReference>
<dbReference type="InterPro" id="IPR013378">
    <property type="entry name" value="InlB-like_B-rpt"/>
</dbReference>
<dbReference type="InterPro" id="IPR013783">
    <property type="entry name" value="Ig-like_fold"/>
</dbReference>
<dbReference type="GO" id="GO:0030313">
    <property type="term" value="C:cell envelope"/>
    <property type="evidence" value="ECO:0007669"/>
    <property type="project" value="UniProtKB-SubCell"/>
</dbReference>
<feature type="region of interest" description="Disordered" evidence="5">
    <location>
        <begin position="39"/>
        <end position="66"/>
    </location>
</feature>
<feature type="domain" description="SD-repeat containing protein B" evidence="6">
    <location>
        <begin position="993"/>
        <end position="1078"/>
    </location>
</feature>
<dbReference type="SUPFAM" id="SSF117074">
    <property type="entry name" value="Hypothetical protein PA1324"/>
    <property type="match status" value="1"/>
</dbReference>
<dbReference type="InterPro" id="IPR046772">
    <property type="entry name" value="pAdhesive_6"/>
</dbReference>
<evidence type="ECO:0000256" key="3">
    <source>
        <dbReference type="ARBA" id="ARBA00022525"/>
    </source>
</evidence>
<organism evidence="8 9">
    <name type="scientific">Culicoidibacter larvae</name>
    <dbReference type="NCBI Taxonomy" id="2579976"/>
    <lineage>
        <taxon>Bacteria</taxon>
        <taxon>Bacillati</taxon>
        <taxon>Bacillota</taxon>
        <taxon>Culicoidibacteria</taxon>
        <taxon>Culicoidibacterales</taxon>
        <taxon>Culicoidibacteraceae</taxon>
        <taxon>Culicoidibacter</taxon>
    </lineage>
</organism>
<keyword evidence="3" id="KW-0964">Secreted</keyword>
<comment type="subcellular location">
    <subcellularLocation>
        <location evidence="1">Cell envelope</location>
    </subcellularLocation>
    <subcellularLocation>
        <location evidence="2">Secreted</location>
    </subcellularLocation>
</comment>
<dbReference type="Pfam" id="PF09479">
    <property type="entry name" value="Flg_new"/>
    <property type="match status" value="5"/>
</dbReference>
<reference evidence="8 9" key="1">
    <citation type="submission" date="2019-05" db="EMBL/GenBank/DDBJ databases">
        <title>Culicoidintestinum kansasii gen. nov., sp. nov. from the gastrointestinal tract of the biting midge, Culicoides sonorensis.</title>
        <authorList>
            <person name="Neupane S."/>
            <person name="Ghosh A."/>
            <person name="Gunther S."/>
            <person name="Martin K."/>
            <person name="Zurek L."/>
        </authorList>
    </citation>
    <scope>NUCLEOTIDE SEQUENCE [LARGE SCALE GENOMIC DNA]</scope>
    <source>
        <strain evidence="8 9">CS-1</strain>
    </source>
</reference>
<protein>
    <submittedName>
        <fullName evidence="8">Uncharacterized protein</fullName>
    </submittedName>
</protein>
<keyword evidence="9" id="KW-1185">Reference proteome</keyword>
<dbReference type="Pfam" id="PF17210">
    <property type="entry name" value="SdrD_B"/>
    <property type="match status" value="1"/>
</dbReference>
<keyword evidence="4" id="KW-0732">Signal</keyword>
<evidence type="ECO:0000256" key="4">
    <source>
        <dbReference type="ARBA" id="ARBA00022729"/>
    </source>
</evidence>
<dbReference type="Pfam" id="PF20595">
    <property type="entry name" value="pAdhesive_6"/>
    <property type="match status" value="1"/>
</dbReference>
<evidence type="ECO:0000256" key="2">
    <source>
        <dbReference type="ARBA" id="ARBA00004613"/>
    </source>
</evidence>
<dbReference type="Gene3D" id="2.60.40.4270">
    <property type="entry name" value="Listeria-Bacteroides repeat domain"/>
    <property type="match status" value="5"/>
</dbReference>
<dbReference type="Proteomes" id="UP000306912">
    <property type="component" value="Unassembled WGS sequence"/>
</dbReference>
<gene>
    <name evidence="8" type="ORF">FEZ08_11575</name>
</gene>
<feature type="compositionally biased region" description="Acidic residues" evidence="5">
    <location>
        <begin position="52"/>
        <end position="66"/>
    </location>
</feature>
<evidence type="ECO:0000313" key="9">
    <source>
        <dbReference type="Proteomes" id="UP000306912"/>
    </source>
</evidence>
<evidence type="ECO:0000313" key="8">
    <source>
        <dbReference type="EMBL" id="TLG71093.1"/>
    </source>
</evidence>
<name>A0A5R8Q6X0_9FIRM</name>
<proteinExistence type="predicted"/>
<evidence type="ECO:0000256" key="1">
    <source>
        <dbReference type="ARBA" id="ARBA00004196"/>
    </source>
</evidence>
<dbReference type="InParanoid" id="A0A5R8Q6X0"/>
<dbReference type="NCBIfam" id="TIGR02543">
    <property type="entry name" value="List_Bact_rpt"/>
    <property type="match status" value="4"/>
</dbReference>
<dbReference type="GO" id="GO:0005576">
    <property type="term" value="C:extracellular region"/>
    <property type="evidence" value="ECO:0007669"/>
    <property type="project" value="UniProtKB-SubCell"/>
</dbReference>
<dbReference type="OrthoDB" id="1999899at2"/>
<comment type="caution">
    <text evidence="8">The sequence shown here is derived from an EMBL/GenBank/DDBJ whole genome shotgun (WGS) entry which is preliminary data.</text>
</comment>
<dbReference type="InterPro" id="IPR033764">
    <property type="entry name" value="Sdr_B"/>
</dbReference>
<evidence type="ECO:0000256" key="5">
    <source>
        <dbReference type="SAM" id="MobiDB-lite"/>
    </source>
</evidence>
<accession>A0A5R8Q6X0</accession>
<dbReference type="Gene3D" id="2.60.40.10">
    <property type="entry name" value="Immunoglobulins"/>
    <property type="match status" value="1"/>
</dbReference>
<feature type="domain" description="Putative adhesive" evidence="7">
    <location>
        <begin position="89"/>
        <end position="255"/>
    </location>
</feature>
<sequence length="1444" mass="154230">MKKYIKVAFIAFITIAVIGSQTNLSVFALTGENDVTNSEENVEASMGNAEPQTEEEQQSASEAEDNSEAAGVLGSGLVVTPFSTAGFAVFDGVDLSVTNDITISGSATAVAPKTLIVKSTFPTDATITERKLQIKINNVLALQGAHGMVADNVKLWKFDSSKLPAELQGIVMNATFTPDPLVNGVYPKTGVLEYEFSPGTESATIELQLGINQSYALGFINNAVTKNDPIEINTTYLDNGILKDKDNSKINSITLSAGSTANIAFVTNSALGTIPQQKLAGESGAGIYYFDAYIGSIYDKTVVYEKIEYVIEVPKALGFQSVSSTKYDINYSVDTISSTTVDVVTIQFNNNPRPSSTPSKDIAINYTIPNDAAVGTYILAKSRSVAVTLLDGSVVTKTTPSLTGLTVNILAERDENLSIKVATQNYAFQNLNTSGTLLGSYQLVNETPDTLSSQIGRLDFTNSAGVVGVEYIILQAQTGVKVENIVAKTNLGNTYTLSQAQLFGANYHHINKDNLGITDSDEYISELTWEYNGSFNAGWGSSDNYAYLYTSSVRYYGKVLNIPASKTYKSTLTIGKKETGFEDPTVSKKEGTINIVDTNIGRAVIHVGSNLNTSVISGNAYQAALDFSLSNNTVNGAARINNLEGISVYLREGDYLLIDKSTLNVTWNGQTYSVANGTLSVTEIIDNTNNKVYRIDLPDVVLGVDPDTNTNLRANVTYKVTPKKTAPTTAIVLNELVQVKPYDSNIGAAPDGYQGIRNIFNVTGSGDLTEPLSSANNNQSLKIQAQKAFVVTTAANLNNGPWVTYDYDTQKSIIDLNPEGDAKYQLAVANNSGQTITGYTALIPIPKAGEATDLIPGTPGAFDPSVHLQKEAFTWTASVLSEVDTSSAGLNYTVLYATTYETDKDSAAFVPWSAITNKDDIRMVKIITNDPIVDGTSDVITFPLALTDTDADLHAGLTNIYSARIYRSVDGNAGYKPSEPIAIRLKTGVVKGQVFNDTNRNGLKDTGETGRNGVTVVALEAGTTTVIETTTTKTIDGVDGSYAFLGLDKAQNVDIVFTNPVTDDTIRFSPVTSGGSTPTATATHDKATTSNLTPSAIGFDTINAGLIAPTTVSMNAGTGGSTATATFTRFPGEAITTEPEAVKTGYTFTGWFTAATGGSKVTFPYTVGTMDVMLYAQYTANKYVLSYDVATNGATSTKPADEQVTYDTVATAPADAVKTGYTFTGWFDAATGGTQWNFATSKMPANDMKLYAQFTINSYTMTFDNDAVTTTQTVVYDTLVTEPTAPIKTGFTFVGWFDAQTGGTKWNFATNKMPASNKTLYAQYTRNNYTLTFNDQGTTSTQTVAFDALAVEPATVPTKSGYTFSGWFDAATGGTKWNFATNKMPASNKTLYAQFTADDQNITFDANGGTGAPATLTQPTDSSVNLDALTNPTRAGYTFVGWLR</sequence>